<dbReference type="SUPFAM" id="SSF109854">
    <property type="entry name" value="DinB/YfiT-like putative metalloenzymes"/>
    <property type="match status" value="1"/>
</dbReference>
<dbReference type="RefSeq" id="WP_146568978.1">
    <property type="nucleotide sequence ID" value="NZ_SIHJ01000008.1"/>
</dbReference>
<dbReference type="OrthoDB" id="287241at2"/>
<dbReference type="AlphaFoldDB" id="A0A5C5USB5"/>
<sequence>MGRTRIDAAVERMKQTREMLKGFLADLQPDEWFWQPHEGVTNIAWQVGHITATQYALCLVRVRGEQVTDQLLISDEIRTRYGRGSTPSPDPAANTSPQELVRVLDAVAEHTYSELVLMSDAFLDVELENSHPRFSTPLGAVEFCPSHELLHIGQVILLRRLMGRPANR</sequence>
<protein>
    <submittedName>
        <fullName evidence="2">DinB superfamily protein</fullName>
    </submittedName>
</protein>
<feature type="domain" description="DinB-like" evidence="1">
    <location>
        <begin position="13"/>
        <end position="155"/>
    </location>
</feature>
<organism evidence="2 3">
    <name type="scientific">Posidoniimonas corsicana</name>
    <dbReference type="NCBI Taxonomy" id="1938618"/>
    <lineage>
        <taxon>Bacteria</taxon>
        <taxon>Pseudomonadati</taxon>
        <taxon>Planctomycetota</taxon>
        <taxon>Planctomycetia</taxon>
        <taxon>Pirellulales</taxon>
        <taxon>Lacipirellulaceae</taxon>
        <taxon>Posidoniimonas</taxon>
    </lineage>
</organism>
<dbReference type="InterPro" id="IPR024775">
    <property type="entry name" value="DinB-like"/>
</dbReference>
<dbReference type="Pfam" id="PF12867">
    <property type="entry name" value="DinB_2"/>
    <property type="match status" value="1"/>
</dbReference>
<proteinExistence type="predicted"/>
<name>A0A5C5USB5_9BACT</name>
<dbReference type="Proteomes" id="UP000316714">
    <property type="component" value="Unassembled WGS sequence"/>
</dbReference>
<dbReference type="Gene3D" id="1.20.120.450">
    <property type="entry name" value="dinb family like domain"/>
    <property type="match status" value="1"/>
</dbReference>
<evidence type="ECO:0000313" key="3">
    <source>
        <dbReference type="Proteomes" id="UP000316714"/>
    </source>
</evidence>
<gene>
    <name evidence="2" type="ORF">KOR34_51730</name>
</gene>
<dbReference type="EMBL" id="SIHJ01000008">
    <property type="protein sequence ID" value="TWT29361.1"/>
    <property type="molecule type" value="Genomic_DNA"/>
</dbReference>
<evidence type="ECO:0000259" key="1">
    <source>
        <dbReference type="Pfam" id="PF12867"/>
    </source>
</evidence>
<dbReference type="InterPro" id="IPR034660">
    <property type="entry name" value="DinB/YfiT-like"/>
</dbReference>
<accession>A0A5C5USB5</accession>
<evidence type="ECO:0000313" key="2">
    <source>
        <dbReference type="EMBL" id="TWT29361.1"/>
    </source>
</evidence>
<reference evidence="2 3" key="1">
    <citation type="submission" date="2019-02" db="EMBL/GenBank/DDBJ databases">
        <title>Deep-cultivation of Planctomycetes and their phenomic and genomic characterization uncovers novel biology.</title>
        <authorList>
            <person name="Wiegand S."/>
            <person name="Jogler M."/>
            <person name="Boedeker C."/>
            <person name="Pinto D."/>
            <person name="Vollmers J."/>
            <person name="Rivas-Marin E."/>
            <person name="Kohn T."/>
            <person name="Peeters S.H."/>
            <person name="Heuer A."/>
            <person name="Rast P."/>
            <person name="Oberbeckmann S."/>
            <person name="Bunk B."/>
            <person name="Jeske O."/>
            <person name="Meyerdierks A."/>
            <person name="Storesund J.E."/>
            <person name="Kallscheuer N."/>
            <person name="Luecker S."/>
            <person name="Lage O.M."/>
            <person name="Pohl T."/>
            <person name="Merkel B.J."/>
            <person name="Hornburger P."/>
            <person name="Mueller R.-W."/>
            <person name="Bruemmer F."/>
            <person name="Labrenz M."/>
            <person name="Spormann A.M."/>
            <person name="Op Den Camp H."/>
            <person name="Overmann J."/>
            <person name="Amann R."/>
            <person name="Jetten M.S.M."/>
            <person name="Mascher T."/>
            <person name="Medema M.H."/>
            <person name="Devos D.P."/>
            <person name="Kaster A.-K."/>
            <person name="Ovreas L."/>
            <person name="Rohde M."/>
            <person name="Galperin M.Y."/>
            <person name="Jogler C."/>
        </authorList>
    </citation>
    <scope>NUCLEOTIDE SEQUENCE [LARGE SCALE GENOMIC DNA]</scope>
    <source>
        <strain evidence="2 3">KOR34</strain>
    </source>
</reference>
<comment type="caution">
    <text evidence="2">The sequence shown here is derived from an EMBL/GenBank/DDBJ whole genome shotgun (WGS) entry which is preliminary data.</text>
</comment>
<keyword evidence="3" id="KW-1185">Reference proteome</keyword>